<comment type="caution">
    <text evidence="1">The sequence shown here is derived from an EMBL/GenBank/DDBJ whole genome shotgun (WGS) entry which is preliminary data.</text>
</comment>
<sequence>MINLDQELYISQFKESKKRGDTQFTATPVYVLLDSLFSHIIPTDGFKCIKLVYFSPFLEPSFDIKPLSFGLTRVFKTLVKFGYLQSLRRKLLTSPNLDFELDKQDIISFIMSATTTLQSESSKPVIVNSFFRSSLVPSLMNDKNHAAFSRDSIKEDQLYSILKDIKSRGLLNERFDSQCLKQTGSRELDVDCLLFPPDEEISNQHLTEKDIVELTKREMVDVKYTEDAFEDHDSKLAGRPEMHAILQISSSSDSLSNGKSLLNITSPKEEKKASDKEAEDKQKGPDSSDSSSTKDSSLLTSNENSAVESAITNISDDIDSEMNATDSAAVAIAAVAAAVAASKSANSDDKLHEDDSKETKELKTPSLSSQETIKNLIEKYRIKAARESESGSVLSLIGIRKFDETDFLNSSATDSEKDKSIKERKTSTEKRSKNVSFTNPKKNSLKRESNEQVSKRSFKKKKSNGSSDEEKKKKKSQTSNGSKDTTNSGKDKKFKDVFESSGGPVLKYEKKTDIADIDTDLLNQS</sequence>
<name>A0ACB5THH0_CANBO</name>
<reference evidence="1" key="1">
    <citation type="submission" date="2023-04" db="EMBL/GenBank/DDBJ databases">
        <title>Candida boidinii NBRC 1967.</title>
        <authorList>
            <person name="Ichikawa N."/>
            <person name="Sato H."/>
            <person name="Tonouchi N."/>
        </authorList>
    </citation>
    <scope>NUCLEOTIDE SEQUENCE</scope>
    <source>
        <strain evidence="1">NBRC 1967</strain>
    </source>
</reference>
<accession>A0ACB5THH0</accession>
<keyword evidence="2" id="KW-1185">Reference proteome</keyword>
<dbReference type="EMBL" id="BSXV01000359">
    <property type="protein sequence ID" value="GME88768.1"/>
    <property type="molecule type" value="Genomic_DNA"/>
</dbReference>
<evidence type="ECO:0000313" key="2">
    <source>
        <dbReference type="Proteomes" id="UP001165101"/>
    </source>
</evidence>
<protein>
    <submittedName>
        <fullName evidence="1">Unnamed protein product</fullName>
    </submittedName>
</protein>
<dbReference type="Proteomes" id="UP001165101">
    <property type="component" value="Unassembled WGS sequence"/>
</dbReference>
<organism evidence="1 2">
    <name type="scientific">Candida boidinii</name>
    <name type="common">Yeast</name>
    <dbReference type="NCBI Taxonomy" id="5477"/>
    <lineage>
        <taxon>Eukaryota</taxon>
        <taxon>Fungi</taxon>
        <taxon>Dikarya</taxon>
        <taxon>Ascomycota</taxon>
        <taxon>Saccharomycotina</taxon>
        <taxon>Pichiomycetes</taxon>
        <taxon>Pichiales</taxon>
        <taxon>Pichiaceae</taxon>
        <taxon>Ogataea</taxon>
        <taxon>Ogataea/Candida clade</taxon>
    </lineage>
</organism>
<proteinExistence type="predicted"/>
<gene>
    <name evidence="1" type="ORF">Cboi01_000107500</name>
</gene>
<evidence type="ECO:0000313" key="1">
    <source>
        <dbReference type="EMBL" id="GME88768.1"/>
    </source>
</evidence>